<sequence>MESSEIEEMFDDCGWSTIYEKHQYKFWLTGIAETIQEDVLRAFLDAYSYEDAENQCFDELLYQLRVFKYVYERNDFRIFPRS</sequence>
<evidence type="ECO:0000313" key="2">
    <source>
        <dbReference type="Proteomes" id="UP000769780"/>
    </source>
</evidence>
<name>A0ABS7K3J2_9BACI</name>
<comment type="caution">
    <text evidence="1">The sequence shown here is derived from an EMBL/GenBank/DDBJ whole genome shotgun (WGS) entry which is preliminary data.</text>
</comment>
<organism evidence="1 2">
    <name type="scientific">Mesobacillus maritimus</name>
    <dbReference type="NCBI Taxonomy" id="1643336"/>
    <lineage>
        <taxon>Bacteria</taxon>
        <taxon>Bacillati</taxon>
        <taxon>Bacillota</taxon>
        <taxon>Bacilli</taxon>
        <taxon>Bacillales</taxon>
        <taxon>Bacillaceae</taxon>
        <taxon>Mesobacillus</taxon>
    </lineage>
</organism>
<dbReference type="EMBL" id="JACWFH010000008">
    <property type="protein sequence ID" value="MBY0096805.1"/>
    <property type="molecule type" value="Genomic_DNA"/>
</dbReference>
<reference evidence="1 2" key="1">
    <citation type="submission" date="2020-07" db="EMBL/GenBank/DDBJ databases">
        <title>Fungal Genomes of the International Space Station.</title>
        <authorList>
            <person name="Seuylemezian A."/>
            <person name="Singh N.K."/>
            <person name="Wood J."/>
            <person name="Venkateswaran K."/>
        </authorList>
    </citation>
    <scope>NUCLEOTIDE SEQUENCE [LARGE SCALE GENOMIC DNA]</scope>
    <source>
        <strain evidence="1 2">PL-B2</strain>
    </source>
</reference>
<protein>
    <submittedName>
        <fullName evidence="1">Uncharacterized protein</fullName>
    </submittedName>
</protein>
<dbReference type="Proteomes" id="UP000769780">
    <property type="component" value="Unassembled WGS sequence"/>
</dbReference>
<accession>A0ABS7K3J2</accession>
<proteinExistence type="predicted"/>
<evidence type="ECO:0000313" key="1">
    <source>
        <dbReference type="EMBL" id="MBY0096805.1"/>
    </source>
</evidence>
<keyword evidence="2" id="KW-1185">Reference proteome</keyword>
<gene>
    <name evidence="1" type="ORF">H0185_08280</name>
</gene>
<dbReference type="RefSeq" id="WP_221872955.1">
    <property type="nucleotide sequence ID" value="NZ_JACWFH010000008.1"/>
</dbReference>